<evidence type="ECO:0000313" key="2">
    <source>
        <dbReference type="EMBL" id="MEE7457570.1"/>
    </source>
</evidence>
<gene>
    <name evidence="2" type="ORF">MRSR164_12515</name>
</gene>
<evidence type="ECO:0000256" key="1">
    <source>
        <dbReference type="SAM" id="MobiDB-lite"/>
    </source>
</evidence>
<sequence>MPPINNEKQGSFGGRAFGGGNATPMTYRSPARSRRFVVVAAGCSLLPTRGLGPKLVAIAP</sequence>
<feature type="compositionally biased region" description="Gly residues" evidence="1">
    <location>
        <begin position="11"/>
        <end position="21"/>
    </location>
</feature>
<proteinExistence type="predicted"/>
<dbReference type="EMBL" id="MLBY01000004">
    <property type="protein sequence ID" value="MEE7457570.1"/>
    <property type="molecule type" value="Genomic_DNA"/>
</dbReference>
<evidence type="ECO:0000313" key="3">
    <source>
        <dbReference type="Proteomes" id="UP001349262"/>
    </source>
</evidence>
<protein>
    <submittedName>
        <fullName evidence="2">Uncharacterized protein</fullName>
    </submittedName>
</protein>
<keyword evidence="3" id="KW-1185">Reference proteome</keyword>
<dbReference type="Proteomes" id="UP001349262">
    <property type="component" value="Unassembled WGS sequence"/>
</dbReference>
<organism evidence="2 3">
    <name type="scientific">Methylobacterium radiotolerans</name>
    <dbReference type="NCBI Taxonomy" id="31998"/>
    <lineage>
        <taxon>Bacteria</taxon>
        <taxon>Pseudomonadati</taxon>
        <taxon>Pseudomonadota</taxon>
        <taxon>Alphaproteobacteria</taxon>
        <taxon>Hyphomicrobiales</taxon>
        <taxon>Methylobacteriaceae</taxon>
        <taxon>Methylobacterium</taxon>
    </lineage>
</organism>
<name>A0ABU7TAN2_9HYPH</name>
<accession>A0ABU7TAN2</accession>
<comment type="caution">
    <text evidence="2">The sequence shown here is derived from an EMBL/GenBank/DDBJ whole genome shotgun (WGS) entry which is preliminary data.</text>
</comment>
<reference evidence="2 3" key="1">
    <citation type="journal article" date="2012" name="Genet. Mol. Biol.">
        <title>Analysis of 16S rRNA and mxaF genes revealing insights into Methylobacterium niche-specific plant association.</title>
        <authorList>
            <person name="Dourado M.N."/>
            <person name="Andreote F.D."/>
            <person name="Dini-Andreote F."/>
            <person name="Conti R."/>
            <person name="Araujo J.M."/>
            <person name="Araujo W.L."/>
        </authorList>
    </citation>
    <scope>NUCLEOTIDE SEQUENCE [LARGE SCALE GENOMIC DNA]</scope>
    <source>
        <strain evidence="2 3">SR1.6/4</strain>
    </source>
</reference>
<feature type="region of interest" description="Disordered" evidence="1">
    <location>
        <begin position="1"/>
        <end position="26"/>
    </location>
</feature>